<accession>Q5DBK2</accession>
<evidence type="ECO:0000256" key="1">
    <source>
        <dbReference type="SAM" id="Phobius"/>
    </source>
</evidence>
<keyword evidence="1" id="KW-0812">Transmembrane</keyword>
<organism evidence="2">
    <name type="scientific">Schistosoma japonicum</name>
    <name type="common">Blood fluke</name>
    <dbReference type="NCBI Taxonomy" id="6182"/>
    <lineage>
        <taxon>Eukaryota</taxon>
        <taxon>Metazoa</taxon>
        <taxon>Spiralia</taxon>
        <taxon>Lophotrochozoa</taxon>
        <taxon>Platyhelminthes</taxon>
        <taxon>Trematoda</taxon>
        <taxon>Digenea</taxon>
        <taxon>Strigeidida</taxon>
        <taxon>Schistosomatoidea</taxon>
        <taxon>Schistosomatidae</taxon>
        <taxon>Schistosoma</taxon>
    </lineage>
</organism>
<reference evidence="2" key="2">
    <citation type="journal article" date="2006" name="PLoS Pathog.">
        <title>New perspectives on host-parasite interplay by comparative transcriptomic and proteomic analyses of Schistosoma japonicum.</title>
        <authorList>
            <person name="Liu F."/>
            <person name="Lu J."/>
            <person name="Hu W."/>
            <person name="Wang S.Y."/>
            <person name="Cui S.J."/>
            <person name="Chi M."/>
            <person name="Yan Q."/>
            <person name="Wang X.R."/>
            <person name="Song H.D."/>
            <person name="Xu X.N."/>
            <person name="Wang J.J."/>
            <person name="Zhang X.L."/>
            <person name="Zhang X."/>
            <person name="Wang Z.Q."/>
            <person name="Xue C.L."/>
            <person name="Brindley P.J."/>
            <person name="McManus D.P."/>
            <person name="Yang P.Y."/>
            <person name="Feng Z."/>
            <person name="Chen Z."/>
            <person name="Han Z.G."/>
        </authorList>
    </citation>
    <scope>NUCLEOTIDE SEQUENCE</scope>
</reference>
<feature type="transmembrane region" description="Helical" evidence="1">
    <location>
        <begin position="12"/>
        <end position="31"/>
    </location>
</feature>
<name>Q5DBK2_SCHJA</name>
<dbReference type="EMBL" id="AY815072">
    <property type="protein sequence ID" value="AAW26804.1"/>
    <property type="molecule type" value="mRNA"/>
</dbReference>
<dbReference type="AlphaFoldDB" id="Q5DBK2"/>
<evidence type="ECO:0000313" key="2">
    <source>
        <dbReference type="EMBL" id="AAW26804.1"/>
    </source>
</evidence>
<sequence length="141" mass="16576">MISFGMAVYSRKFTNICTLILLFIYCKYFFYHVVNTESFKSSHINFIEHDNKDIDTLDNIHAVERPSLSQTDNLKSCICWKWPSCISNCTIRKSLFKYVSYPLTFHYFTYYKSHLIIFDNNLHNRNISLPSGNISEAMAIC</sequence>
<reference evidence="2" key="1">
    <citation type="submission" date="2004-11" db="EMBL/GenBank/DDBJ databases">
        <title>The full-length cDNA sequences of Schistosoma japonicum genes.</title>
        <authorList>
            <person name="Han Z."/>
        </authorList>
    </citation>
    <scope>NUCLEOTIDE SEQUENCE</scope>
</reference>
<protein>
    <submittedName>
        <fullName evidence="2">SJCHGC08318 protein</fullName>
    </submittedName>
</protein>
<proteinExistence type="evidence at transcript level"/>
<keyword evidence="1" id="KW-0472">Membrane</keyword>
<keyword evidence="1" id="KW-1133">Transmembrane helix</keyword>